<feature type="region of interest" description="Disordered" evidence="4">
    <location>
        <begin position="387"/>
        <end position="424"/>
    </location>
</feature>
<dbReference type="PROSITE" id="PS50297">
    <property type="entry name" value="ANK_REP_REGION"/>
    <property type="match status" value="2"/>
</dbReference>
<feature type="region of interest" description="Disordered" evidence="4">
    <location>
        <begin position="208"/>
        <end position="236"/>
    </location>
</feature>
<dbReference type="SMART" id="SM00248">
    <property type="entry name" value="ANK"/>
    <property type="match status" value="5"/>
</dbReference>
<name>A0A2T7P2P6_POMCA</name>
<dbReference type="Pfam" id="PF00023">
    <property type="entry name" value="Ank"/>
    <property type="match status" value="1"/>
</dbReference>
<evidence type="ECO:0000256" key="3">
    <source>
        <dbReference type="PROSITE-ProRule" id="PRU00023"/>
    </source>
</evidence>
<feature type="region of interest" description="Disordered" evidence="4">
    <location>
        <begin position="79"/>
        <end position="127"/>
    </location>
</feature>
<dbReference type="Pfam" id="PF12796">
    <property type="entry name" value="Ank_2"/>
    <property type="match status" value="1"/>
</dbReference>
<dbReference type="Proteomes" id="UP000245119">
    <property type="component" value="Linkage Group LG7"/>
</dbReference>
<feature type="compositionally biased region" description="Polar residues" evidence="4">
    <location>
        <begin position="391"/>
        <end position="409"/>
    </location>
</feature>
<dbReference type="PROSITE" id="PS50088">
    <property type="entry name" value="ANK_REPEAT"/>
    <property type="match status" value="3"/>
</dbReference>
<dbReference type="EMBL" id="PZQS01000007">
    <property type="protein sequence ID" value="PVD27663.1"/>
    <property type="molecule type" value="Genomic_DNA"/>
</dbReference>
<feature type="compositionally biased region" description="Polar residues" evidence="4">
    <location>
        <begin position="283"/>
        <end position="325"/>
    </location>
</feature>
<keyword evidence="1" id="KW-0677">Repeat</keyword>
<protein>
    <submittedName>
        <fullName evidence="5">Uncharacterized protein</fullName>
    </submittedName>
</protein>
<feature type="region of interest" description="Disordered" evidence="4">
    <location>
        <begin position="761"/>
        <end position="792"/>
    </location>
</feature>
<feature type="repeat" description="ANK" evidence="3">
    <location>
        <begin position="541"/>
        <end position="573"/>
    </location>
</feature>
<evidence type="ECO:0000256" key="4">
    <source>
        <dbReference type="SAM" id="MobiDB-lite"/>
    </source>
</evidence>
<evidence type="ECO:0000313" key="6">
    <source>
        <dbReference type="Proteomes" id="UP000245119"/>
    </source>
</evidence>
<dbReference type="InterPro" id="IPR036770">
    <property type="entry name" value="Ankyrin_rpt-contain_sf"/>
</dbReference>
<feature type="repeat" description="ANK" evidence="3">
    <location>
        <begin position="579"/>
        <end position="600"/>
    </location>
</feature>
<dbReference type="OrthoDB" id="341259at2759"/>
<sequence>MAVSTLSFIQQEHDSLCLKKKMHHSPLLDTDVQEDGYNCYDLITACESIGDHQPHFQKYPLEDILDKITNEIHQLQVTDKELDEKGGGYKRPINNGKGLDAVDGPTKRPYQKRANHSLRDNSITIGNNHSLGVPQNVCYSSPLSEAYASHPGGSEKFMPLNPPSYPSGHLSPLCFPPNDGKSQNASFQSSSRHSSFSRTVSVSSVASSSSSSAFSLQEEESEKRPPGTVTEDGVLSFPPSNKYIRIKMIEEYLLSLPSPPSGSVDVCGPPDFAMLSMLQGPSTAGVNNNNHTTSLGERQENGTRFPSLPSSPWATVASPGSSYASPVSPDLYTLPPTPVSPDHRTLSPDPPRQPSPFISFYPHTSASIVNSKDPSVINSADPVMHDAFRSPSVSSEGSTHSVQLSQTMASSLTSPSQTSSESVAAPLSPFDLEAARQFVAAPLSPFDLEAARQFVAAPLSPFDVEAARQWSPASDCSEDSLTEEDIINCAIGEDKQWRQDEYGDTYLHYLVTLRDEAAAEKLNVLYNKIGLKGVINRCNKETETPLYSAVEMGKSKLTRLLLTYGADVNMYCRNKSMNMERTPLHVAVEKGDIDIVNILLHCEKINVDAPRSPDNYTPLLVALEKHQPGHPVDDRSKIIKLLIEADASLSAKDGRSGNTVLMMAVARKDVSVVQLILDTAGAVEARELVRQQSLCGNSALHVAAGLQNINERLQQQLFQLLIRSGGDTELKNNEGDTPKNFNRNLIVEEYRWWDDLQETSDDRHEGDLGQSTPSPSTLPPTCPNQRINMKQH</sequence>
<keyword evidence="2 3" id="KW-0040">ANK repeat</keyword>
<evidence type="ECO:0000256" key="1">
    <source>
        <dbReference type="ARBA" id="ARBA00022737"/>
    </source>
</evidence>
<proteinExistence type="predicted"/>
<keyword evidence="6" id="KW-1185">Reference proteome</keyword>
<dbReference type="STRING" id="400727.A0A2T7P2P6"/>
<evidence type="ECO:0000313" key="5">
    <source>
        <dbReference type="EMBL" id="PVD27663.1"/>
    </source>
</evidence>
<comment type="caution">
    <text evidence="5">The sequence shown here is derived from an EMBL/GenBank/DDBJ whole genome shotgun (WGS) entry which is preliminary data.</text>
</comment>
<accession>A0A2T7P2P6</accession>
<feature type="region of interest" description="Disordered" evidence="4">
    <location>
        <begin position="283"/>
        <end position="359"/>
    </location>
</feature>
<dbReference type="SUPFAM" id="SSF48403">
    <property type="entry name" value="Ankyrin repeat"/>
    <property type="match status" value="1"/>
</dbReference>
<gene>
    <name evidence="5" type="ORF">C0Q70_12830</name>
</gene>
<feature type="region of interest" description="Disordered" evidence="4">
    <location>
        <begin position="169"/>
        <end position="193"/>
    </location>
</feature>
<reference evidence="5 6" key="1">
    <citation type="submission" date="2018-04" db="EMBL/GenBank/DDBJ databases">
        <title>The genome of golden apple snail Pomacea canaliculata provides insight into stress tolerance and invasive adaptation.</title>
        <authorList>
            <person name="Liu C."/>
            <person name="Liu B."/>
            <person name="Ren Y."/>
            <person name="Zhang Y."/>
            <person name="Wang H."/>
            <person name="Li S."/>
            <person name="Jiang F."/>
            <person name="Yin L."/>
            <person name="Zhang G."/>
            <person name="Qian W."/>
            <person name="Fan W."/>
        </authorList>
    </citation>
    <scope>NUCLEOTIDE SEQUENCE [LARGE SCALE GENOMIC DNA]</scope>
    <source>
        <strain evidence="5">SZHN2017</strain>
        <tissue evidence="5">Muscle</tissue>
    </source>
</reference>
<dbReference type="Gene3D" id="1.25.40.20">
    <property type="entry name" value="Ankyrin repeat-containing domain"/>
    <property type="match status" value="1"/>
</dbReference>
<organism evidence="5 6">
    <name type="scientific">Pomacea canaliculata</name>
    <name type="common">Golden apple snail</name>
    <dbReference type="NCBI Taxonomy" id="400727"/>
    <lineage>
        <taxon>Eukaryota</taxon>
        <taxon>Metazoa</taxon>
        <taxon>Spiralia</taxon>
        <taxon>Lophotrochozoa</taxon>
        <taxon>Mollusca</taxon>
        <taxon>Gastropoda</taxon>
        <taxon>Caenogastropoda</taxon>
        <taxon>Architaenioglossa</taxon>
        <taxon>Ampullarioidea</taxon>
        <taxon>Ampullariidae</taxon>
        <taxon>Pomacea</taxon>
    </lineage>
</organism>
<dbReference type="PANTHER" id="PTHR24198">
    <property type="entry name" value="ANKYRIN REPEAT AND PROTEIN KINASE DOMAIN-CONTAINING PROTEIN"/>
    <property type="match status" value="1"/>
</dbReference>
<evidence type="ECO:0000256" key="2">
    <source>
        <dbReference type="ARBA" id="ARBA00023043"/>
    </source>
</evidence>
<feature type="repeat" description="ANK" evidence="3">
    <location>
        <begin position="695"/>
        <end position="733"/>
    </location>
</feature>
<dbReference type="InterPro" id="IPR002110">
    <property type="entry name" value="Ankyrin_rpt"/>
</dbReference>
<feature type="compositionally biased region" description="Low complexity" evidence="4">
    <location>
        <begin position="410"/>
        <end position="422"/>
    </location>
</feature>
<feature type="compositionally biased region" description="Low complexity" evidence="4">
    <location>
        <begin position="182"/>
        <end position="193"/>
    </location>
</feature>
<dbReference type="AlphaFoldDB" id="A0A2T7P2P6"/>
<dbReference type="PANTHER" id="PTHR24198:SF165">
    <property type="entry name" value="ANKYRIN REPEAT-CONTAINING PROTEIN-RELATED"/>
    <property type="match status" value="1"/>
</dbReference>